<dbReference type="EMBL" id="ACIM02000001">
    <property type="protein sequence ID" value="EEW97808.1"/>
    <property type="molecule type" value="Genomic_DNA"/>
</dbReference>
<organism evidence="1 2">
    <name type="scientific">Dialister invisus DSM 15470</name>
    <dbReference type="NCBI Taxonomy" id="592028"/>
    <lineage>
        <taxon>Bacteria</taxon>
        <taxon>Bacillati</taxon>
        <taxon>Bacillota</taxon>
        <taxon>Negativicutes</taxon>
        <taxon>Veillonellales</taxon>
        <taxon>Veillonellaceae</taxon>
        <taxon>Dialister</taxon>
    </lineage>
</organism>
<accession>C9LQH2</accession>
<proteinExistence type="predicted"/>
<dbReference type="AlphaFoldDB" id="C9LQH2"/>
<evidence type="ECO:0000313" key="1">
    <source>
        <dbReference type="EMBL" id="EEW97808.1"/>
    </source>
</evidence>
<comment type="caution">
    <text evidence="1">The sequence shown here is derived from an EMBL/GenBank/DDBJ whole genome shotgun (WGS) entry which is preliminary data.</text>
</comment>
<dbReference type="RefSeq" id="WP_007070739.1">
    <property type="nucleotide sequence ID" value="NZ_GG698602.1"/>
</dbReference>
<evidence type="ECO:0000313" key="2">
    <source>
        <dbReference type="Proteomes" id="UP000004736"/>
    </source>
</evidence>
<keyword evidence="2" id="KW-1185">Reference proteome</keyword>
<gene>
    <name evidence="1" type="ORF">GCWU000321_01804</name>
</gene>
<dbReference type="Proteomes" id="UP000004736">
    <property type="component" value="Unassembled WGS sequence"/>
</dbReference>
<dbReference type="HOGENOM" id="CLU_3060966_0_0_9"/>
<protein>
    <submittedName>
        <fullName evidence="1">Uncharacterized protein</fullName>
    </submittedName>
</protein>
<name>C9LQH2_9FIRM</name>
<sequence length="53" mass="5909">MRKQVNGNMTLSEESIILMTPYRLPHHGNRSFTDAADDVLPSAVILSRGKNIL</sequence>
<reference evidence="1" key="1">
    <citation type="submission" date="2009-09" db="EMBL/GenBank/DDBJ databases">
        <authorList>
            <person name="Weinstock G."/>
            <person name="Sodergren E."/>
            <person name="Clifton S."/>
            <person name="Fulton L."/>
            <person name="Fulton B."/>
            <person name="Courtney L."/>
            <person name="Fronick C."/>
            <person name="Harrison M."/>
            <person name="Strong C."/>
            <person name="Farmer C."/>
            <person name="Delahaunty K."/>
            <person name="Markovic C."/>
            <person name="Hall O."/>
            <person name="Minx P."/>
            <person name="Tomlinson C."/>
            <person name="Mitreva M."/>
            <person name="Nelson J."/>
            <person name="Hou S."/>
            <person name="Wollam A."/>
            <person name="Pepin K.H."/>
            <person name="Johnson M."/>
            <person name="Bhonagiri V."/>
            <person name="Nash W.E."/>
            <person name="Warren W."/>
            <person name="Chinwalla A."/>
            <person name="Mardis E.R."/>
            <person name="Wilson R.K."/>
        </authorList>
    </citation>
    <scope>NUCLEOTIDE SEQUENCE [LARGE SCALE GENOMIC DNA]</scope>
    <source>
        <strain evidence="1">DSM 15470</strain>
    </source>
</reference>
<dbReference type="GeneID" id="78278533"/>